<accession>A0A699T7B1</accession>
<evidence type="ECO:0000313" key="1">
    <source>
        <dbReference type="EMBL" id="GFD05228.1"/>
    </source>
</evidence>
<comment type="caution">
    <text evidence="1">The sequence shown here is derived from an EMBL/GenBank/DDBJ whole genome shotgun (WGS) entry which is preliminary data.</text>
</comment>
<dbReference type="EMBL" id="BKCJ011216888">
    <property type="protein sequence ID" value="GFD05228.1"/>
    <property type="molecule type" value="Genomic_DNA"/>
</dbReference>
<feature type="non-terminal residue" evidence="1">
    <location>
        <position position="1"/>
    </location>
</feature>
<sequence length="23" mass="2492">VNTANDMLMLSKISAAVGIRMKK</sequence>
<reference evidence="1" key="1">
    <citation type="journal article" date="2019" name="Sci. Rep.">
        <title>Draft genome of Tanacetum cinerariifolium, the natural source of mosquito coil.</title>
        <authorList>
            <person name="Yamashiro T."/>
            <person name="Shiraishi A."/>
            <person name="Satake H."/>
            <person name="Nakayama K."/>
        </authorList>
    </citation>
    <scope>NUCLEOTIDE SEQUENCE</scope>
</reference>
<proteinExistence type="predicted"/>
<name>A0A699T7B1_TANCI</name>
<dbReference type="AlphaFoldDB" id="A0A699T7B1"/>
<gene>
    <name evidence="1" type="ORF">Tci_877197</name>
</gene>
<organism evidence="1">
    <name type="scientific">Tanacetum cinerariifolium</name>
    <name type="common">Dalmatian daisy</name>
    <name type="synonym">Chrysanthemum cinerariifolium</name>
    <dbReference type="NCBI Taxonomy" id="118510"/>
    <lineage>
        <taxon>Eukaryota</taxon>
        <taxon>Viridiplantae</taxon>
        <taxon>Streptophyta</taxon>
        <taxon>Embryophyta</taxon>
        <taxon>Tracheophyta</taxon>
        <taxon>Spermatophyta</taxon>
        <taxon>Magnoliopsida</taxon>
        <taxon>eudicotyledons</taxon>
        <taxon>Gunneridae</taxon>
        <taxon>Pentapetalae</taxon>
        <taxon>asterids</taxon>
        <taxon>campanulids</taxon>
        <taxon>Asterales</taxon>
        <taxon>Asteraceae</taxon>
        <taxon>Asteroideae</taxon>
        <taxon>Anthemideae</taxon>
        <taxon>Anthemidinae</taxon>
        <taxon>Tanacetum</taxon>
    </lineage>
</organism>
<protein>
    <submittedName>
        <fullName evidence="1">Uncharacterized protein</fullName>
    </submittedName>
</protein>